<name>A0ABQ3K4R0_9DEIO</name>
<dbReference type="RefSeq" id="WP_189642475.1">
    <property type="nucleotide sequence ID" value="NZ_BNAL01000007.1"/>
</dbReference>
<organism evidence="2 3">
    <name type="scientific">Deinococcus piscis</name>
    <dbReference type="NCBI Taxonomy" id="394230"/>
    <lineage>
        <taxon>Bacteria</taxon>
        <taxon>Thermotogati</taxon>
        <taxon>Deinococcota</taxon>
        <taxon>Deinococci</taxon>
        <taxon>Deinococcales</taxon>
        <taxon>Deinococcaceae</taxon>
        <taxon>Deinococcus</taxon>
    </lineage>
</organism>
<feature type="domain" description="RCK C-terminal" evidence="1">
    <location>
        <begin position="76"/>
        <end position="160"/>
    </location>
</feature>
<dbReference type="Gene3D" id="3.30.70.1450">
    <property type="entry name" value="Regulator of K+ conductance, C-terminal domain"/>
    <property type="match status" value="1"/>
</dbReference>
<keyword evidence="3" id="KW-1185">Reference proteome</keyword>
<evidence type="ECO:0000313" key="3">
    <source>
        <dbReference type="Proteomes" id="UP000632154"/>
    </source>
</evidence>
<reference evidence="3" key="1">
    <citation type="journal article" date="2019" name="Int. J. Syst. Evol. Microbiol.">
        <title>The Global Catalogue of Microorganisms (GCM) 10K type strain sequencing project: providing services to taxonomists for standard genome sequencing and annotation.</title>
        <authorList>
            <consortium name="The Broad Institute Genomics Platform"/>
            <consortium name="The Broad Institute Genome Sequencing Center for Infectious Disease"/>
            <person name="Wu L."/>
            <person name="Ma J."/>
        </authorList>
    </citation>
    <scope>NUCLEOTIDE SEQUENCE [LARGE SCALE GENOMIC DNA]</scope>
    <source>
        <strain evidence="3">CGMCC 1.18439</strain>
    </source>
</reference>
<dbReference type="InterPro" id="IPR006037">
    <property type="entry name" value="RCK_C"/>
</dbReference>
<dbReference type="Proteomes" id="UP000632154">
    <property type="component" value="Unassembled WGS sequence"/>
</dbReference>
<sequence length="164" mass="17405">MPRIEETALPGVGRRFDFDAEYGKRVGVITHRDGKREVFVASREDPDACGQAIVLTSEEAKAVADMLGGSTVTRQVTTLTKEVKGLALDWITLEDGSPFQGRPLGATMLRTHTGASIVAIVRQEKAIPAPGPEETLLQGDVLVVVGTPSGVLRAGNFLNGKPAL</sequence>
<dbReference type="InterPro" id="IPR026278">
    <property type="entry name" value="KhtT"/>
</dbReference>
<accession>A0ABQ3K4R0</accession>
<dbReference type="Pfam" id="PF02080">
    <property type="entry name" value="TrkA_C"/>
    <property type="match status" value="1"/>
</dbReference>
<dbReference type="InterPro" id="IPR036721">
    <property type="entry name" value="RCK_C_sf"/>
</dbReference>
<dbReference type="InterPro" id="IPR050144">
    <property type="entry name" value="AAE_transporter"/>
</dbReference>
<dbReference type="InterPro" id="IPR058776">
    <property type="entry name" value="KhtT-like_N"/>
</dbReference>
<comment type="caution">
    <text evidence="2">The sequence shown here is derived from an EMBL/GenBank/DDBJ whole genome shotgun (WGS) entry which is preliminary data.</text>
</comment>
<dbReference type="SUPFAM" id="SSF116726">
    <property type="entry name" value="TrkA C-terminal domain-like"/>
    <property type="match status" value="1"/>
</dbReference>
<dbReference type="PANTHER" id="PTHR30445:SF8">
    <property type="entry name" value="K(+)_H(+) ANTIPORTER SUBUNIT KHTT"/>
    <property type="match status" value="1"/>
</dbReference>
<dbReference type="PIRSF" id="PIRSF005028">
    <property type="entry name" value="KhtT"/>
    <property type="match status" value="1"/>
</dbReference>
<dbReference type="PANTHER" id="PTHR30445">
    <property type="entry name" value="K(+)_H(+) ANTIPORTER SUBUNIT KHTT"/>
    <property type="match status" value="1"/>
</dbReference>
<proteinExistence type="predicted"/>
<dbReference type="Pfam" id="PF25991">
    <property type="entry name" value="KhtT_N"/>
    <property type="match status" value="1"/>
</dbReference>
<evidence type="ECO:0000259" key="1">
    <source>
        <dbReference type="PROSITE" id="PS51202"/>
    </source>
</evidence>
<dbReference type="PROSITE" id="PS51202">
    <property type="entry name" value="RCK_C"/>
    <property type="match status" value="1"/>
</dbReference>
<protein>
    <submittedName>
        <fullName evidence="2">Potassium transporter TrkA</fullName>
    </submittedName>
</protein>
<gene>
    <name evidence="2" type="ORF">GCM10017783_08970</name>
</gene>
<dbReference type="EMBL" id="BNAL01000007">
    <property type="protein sequence ID" value="GHF99121.1"/>
    <property type="molecule type" value="Genomic_DNA"/>
</dbReference>
<evidence type="ECO:0000313" key="2">
    <source>
        <dbReference type="EMBL" id="GHF99121.1"/>
    </source>
</evidence>